<dbReference type="Proteomes" id="UP000261023">
    <property type="component" value="Unassembled WGS sequence"/>
</dbReference>
<dbReference type="GO" id="GO:0045936">
    <property type="term" value="P:negative regulation of phosphate metabolic process"/>
    <property type="evidence" value="ECO:0007669"/>
    <property type="project" value="InterPro"/>
</dbReference>
<evidence type="ECO:0000313" key="9">
    <source>
        <dbReference type="EMBL" id="CUO79233.1"/>
    </source>
</evidence>
<dbReference type="GO" id="GO:0006817">
    <property type="term" value="P:phosphate ion transport"/>
    <property type="evidence" value="ECO:0007669"/>
    <property type="project" value="UniProtKB-KW"/>
</dbReference>
<dbReference type="Proteomes" id="UP000261257">
    <property type="component" value="Unassembled WGS sequence"/>
</dbReference>
<dbReference type="PANTHER" id="PTHR42930:SF3">
    <property type="entry name" value="PHOSPHATE-SPECIFIC TRANSPORT SYSTEM ACCESSORY PROTEIN PHOU"/>
    <property type="match status" value="1"/>
</dbReference>
<dbReference type="InterPro" id="IPR026022">
    <property type="entry name" value="PhoU_dom"/>
</dbReference>
<evidence type="ECO:0000256" key="2">
    <source>
        <dbReference type="ARBA" id="ARBA00008107"/>
    </source>
</evidence>
<dbReference type="InterPro" id="IPR028366">
    <property type="entry name" value="PhoU"/>
</dbReference>
<dbReference type="SUPFAM" id="SSF109755">
    <property type="entry name" value="PhoU-like"/>
    <property type="match status" value="1"/>
</dbReference>
<dbReference type="Pfam" id="PF01895">
    <property type="entry name" value="PhoU"/>
    <property type="match status" value="2"/>
</dbReference>
<reference evidence="14 15" key="2">
    <citation type="submission" date="2018-08" db="EMBL/GenBank/DDBJ databases">
        <title>A genome reference for cultivated species of the human gut microbiota.</title>
        <authorList>
            <person name="Zou Y."/>
            <person name="Xue W."/>
            <person name="Luo G."/>
        </authorList>
    </citation>
    <scope>NUCLEOTIDE SEQUENCE [LARGE SCALE GENOMIC DNA]</scope>
    <source>
        <strain evidence="10 14">AF19-13AC</strain>
        <strain evidence="12 15">TF05-11AC</strain>
        <strain evidence="11 16">TM09-12</strain>
    </source>
</reference>
<dbReference type="GO" id="GO:0030643">
    <property type="term" value="P:intracellular phosphate ion homeostasis"/>
    <property type="evidence" value="ECO:0007669"/>
    <property type="project" value="InterPro"/>
</dbReference>
<dbReference type="PANTHER" id="PTHR42930">
    <property type="entry name" value="PHOSPHATE-SPECIFIC TRANSPORT SYSTEM ACCESSORY PROTEIN PHOU"/>
    <property type="match status" value="1"/>
</dbReference>
<dbReference type="Gene3D" id="1.20.58.220">
    <property type="entry name" value="Phosphate transport system protein phou homolog 2, domain 2"/>
    <property type="match status" value="1"/>
</dbReference>
<evidence type="ECO:0000256" key="7">
    <source>
        <dbReference type="PIRNR" id="PIRNR003107"/>
    </source>
</evidence>
<dbReference type="RefSeq" id="WP_002601915.1">
    <property type="nucleotide sequence ID" value="NZ_CABIXC010000012.1"/>
</dbReference>
<feature type="domain" description="PhoU" evidence="8">
    <location>
        <begin position="123"/>
        <end position="206"/>
    </location>
</feature>
<comment type="subcellular location">
    <subcellularLocation>
        <location evidence="1 7">Cytoplasm</location>
    </subcellularLocation>
</comment>
<evidence type="ECO:0000256" key="5">
    <source>
        <dbReference type="ARBA" id="ARBA00022490"/>
    </source>
</evidence>
<gene>
    <name evidence="9" type="primary">phoU</name>
    <name evidence="10" type="ORF">DWX31_00860</name>
    <name evidence="12" type="ORF">DXC39_04620</name>
    <name evidence="11" type="ORF">DXD79_10520</name>
    <name evidence="9" type="ORF">ERS852407_03962</name>
</gene>
<evidence type="ECO:0000256" key="1">
    <source>
        <dbReference type="ARBA" id="ARBA00004496"/>
    </source>
</evidence>
<dbReference type="FunFam" id="1.20.58.220:FF:000004">
    <property type="entry name" value="Phosphate-specific transport system accessory protein PhoU"/>
    <property type="match status" value="1"/>
</dbReference>
<evidence type="ECO:0000313" key="12">
    <source>
        <dbReference type="EMBL" id="RGM07765.1"/>
    </source>
</evidence>
<keyword evidence="5 7" id="KW-0963">Cytoplasm</keyword>
<proteinExistence type="inferred from homology"/>
<evidence type="ECO:0000313" key="15">
    <source>
        <dbReference type="Proteomes" id="UP000261257"/>
    </source>
</evidence>
<feature type="domain" description="PhoU" evidence="8">
    <location>
        <begin position="18"/>
        <end position="106"/>
    </location>
</feature>
<dbReference type="Proteomes" id="UP000263014">
    <property type="component" value="Unassembled WGS sequence"/>
</dbReference>
<dbReference type="EMBL" id="QTJW01000001">
    <property type="protein sequence ID" value="RGD72434.1"/>
    <property type="molecule type" value="Genomic_DNA"/>
</dbReference>
<dbReference type="InterPro" id="IPR038078">
    <property type="entry name" value="PhoU-like_sf"/>
</dbReference>
<dbReference type="Proteomes" id="UP000095651">
    <property type="component" value="Unassembled WGS sequence"/>
</dbReference>
<evidence type="ECO:0000313" key="11">
    <source>
        <dbReference type="EMBL" id="RGJ05321.1"/>
    </source>
</evidence>
<dbReference type="EMBL" id="QSON01000004">
    <property type="protein sequence ID" value="RGJ05321.1"/>
    <property type="molecule type" value="Genomic_DNA"/>
</dbReference>
<dbReference type="AlphaFoldDB" id="A0A174HWE5"/>
<evidence type="ECO:0000313" key="16">
    <source>
        <dbReference type="Proteomes" id="UP000263014"/>
    </source>
</evidence>
<comment type="similarity">
    <text evidence="2 7">Belongs to the PhoU family.</text>
</comment>
<dbReference type="OrthoDB" id="9814256at2"/>
<evidence type="ECO:0000313" key="14">
    <source>
        <dbReference type="Proteomes" id="UP000261023"/>
    </source>
</evidence>
<keyword evidence="4 7" id="KW-0813">Transport</keyword>
<name>A0A174HWE5_9FIRM</name>
<comment type="subunit">
    <text evidence="3 7">Homodimer.</text>
</comment>
<evidence type="ECO:0000313" key="13">
    <source>
        <dbReference type="Proteomes" id="UP000095651"/>
    </source>
</evidence>
<evidence type="ECO:0000313" key="10">
    <source>
        <dbReference type="EMBL" id="RGD72434.1"/>
    </source>
</evidence>
<sequence>MTTRINYDHELTLLNDDIKQMGYMVESSIEQCFIAFEDQDFEKAEGIIRGDRTINDLERSIEARCLSLILRQQPVAGDLRVVSSALKVVTDLERIGDHASDIAELILRIRGEHIYHVVRHIPGMAMAAREMVRSAIDAFISQDITAAKTIEKQDDIVDELFTKVKNDVIDLLKQSAEHADQCIDLLMIAKYLERIGDHAVNVCEWTEFAKTGALKNVRIL</sequence>
<comment type="function">
    <text evidence="7">Plays a role in the regulation of phosphate uptake.</text>
</comment>
<reference evidence="9 13" key="1">
    <citation type="submission" date="2015-09" db="EMBL/GenBank/DDBJ databases">
        <authorList>
            <consortium name="Pathogen Informatics"/>
        </authorList>
    </citation>
    <scope>NUCLEOTIDE SEQUENCE [LARGE SCALE GENOMIC DNA]</scope>
    <source>
        <strain evidence="9 13">2789STDY5608850</strain>
    </source>
</reference>
<accession>A0A174HWE5</accession>
<evidence type="ECO:0000259" key="8">
    <source>
        <dbReference type="Pfam" id="PF01895"/>
    </source>
</evidence>
<keyword evidence="6 7" id="KW-0592">Phosphate transport</keyword>
<evidence type="ECO:0000256" key="6">
    <source>
        <dbReference type="ARBA" id="ARBA00022592"/>
    </source>
</evidence>
<organism evidence="9 13">
    <name type="scientific">Hungatella hathewayi</name>
    <dbReference type="NCBI Taxonomy" id="154046"/>
    <lineage>
        <taxon>Bacteria</taxon>
        <taxon>Bacillati</taxon>
        <taxon>Bacillota</taxon>
        <taxon>Clostridia</taxon>
        <taxon>Lachnospirales</taxon>
        <taxon>Lachnospiraceae</taxon>
        <taxon>Hungatella</taxon>
    </lineage>
</organism>
<protein>
    <recommendedName>
        <fullName evidence="7">Phosphate-specific transport system accessory protein PhoU</fullName>
    </recommendedName>
</protein>
<dbReference type="PIRSF" id="PIRSF003107">
    <property type="entry name" value="PhoU"/>
    <property type="match status" value="1"/>
</dbReference>
<dbReference type="NCBIfam" id="TIGR02135">
    <property type="entry name" value="phoU_full"/>
    <property type="match status" value="1"/>
</dbReference>
<dbReference type="EMBL" id="CYZE01000012">
    <property type="protein sequence ID" value="CUO79233.1"/>
    <property type="molecule type" value="Genomic_DNA"/>
</dbReference>
<dbReference type="EMBL" id="QSSQ01000002">
    <property type="protein sequence ID" value="RGM07765.1"/>
    <property type="molecule type" value="Genomic_DNA"/>
</dbReference>
<dbReference type="GO" id="GO:0005737">
    <property type="term" value="C:cytoplasm"/>
    <property type="evidence" value="ECO:0007669"/>
    <property type="project" value="UniProtKB-SubCell"/>
</dbReference>
<evidence type="ECO:0000256" key="4">
    <source>
        <dbReference type="ARBA" id="ARBA00022448"/>
    </source>
</evidence>
<evidence type="ECO:0000256" key="3">
    <source>
        <dbReference type="ARBA" id="ARBA00011738"/>
    </source>
</evidence>